<feature type="coiled-coil region" evidence="2">
    <location>
        <begin position="449"/>
        <end position="503"/>
    </location>
</feature>
<feature type="compositionally biased region" description="Polar residues" evidence="3">
    <location>
        <begin position="981"/>
        <end position="994"/>
    </location>
</feature>
<evidence type="ECO:0000259" key="4">
    <source>
        <dbReference type="PROSITE" id="PS50003"/>
    </source>
</evidence>
<reference evidence="6 7" key="1">
    <citation type="journal article" date="2019" name="Sci. Data">
        <title>Hybrid genome assembly and annotation of Danionella translucida.</title>
        <authorList>
            <person name="Kadobianskyi M."/>
            <person name="Schulze L."/>
            <person name="Schuelke M."/>
            <person name="Judkewitz B."/>
        </authorList>
    </citation>
    <scope>NUCLEOTIDE SEQUENCE [LARGE SCALE GENOMIC DNA]</scope>
    <source>
        <strain evidence="6 7">Bolton</strain>
    </source>
</reference>
<accession>A0A553NWF0</accession>
<dbReference type="PANTHER" id="PTHR10663:SF338">
    <property type="entry name" value="PH AND SEC7 DOMAIN-CONTAINING PROTEIN 4"/>
    <property type="match status" value="1"/>
</dbReference>
<dbReference type="Gene3D" id="1.10.1000.11">
    <property type="entry name" value="Arf Nucleotide-binding Site Opener,domain 2"/>
    <property type="match status" value="1"/>
</dbReference>
<feature type="region of interest" description="Disordered" evidence="3">
    <location>
        <begin position="944"/>
        <end position="1022"/>
    </location>
</feature>
<sequence>RNKSDSLPTQSRKSLETQRKCVSVSLLLLLEQNLLHIRPETDLKKSRVCLREMDESEPYIEAQEYLEKIIQMNFIQDQELCQNQGSNSKNEQHNTDHTDSHGKDIQHHNPDIHQELDLDPDKEGQVLSLDTRQQVNINCEKHDLDLNRDQPVFDPSQKNNEINLIQVQMDMDQNQDKQDLGLNQYKQDLGLNQDKQDLHVNQGNKKQELNQDKQDLGLNQNKQELHLNQDKQDLDLNLDKQDRVLNQDKQELHVNQGNQKQELNQDKQDLGLNQDKQNLDLNQNKKDQDLNQDKQKLHLNQDNQQLHLNQDNQELHLNQDKQDLDQNLDKQELDLNQDKQELDLNQDKQERHLNQDKQELHLNQDKQELDLNQDKQELDLNQDKQELHLNQDKQELDLDQHKLELDLNKDKQELDLNQRKLELEIIQGKQELDLNQEKQQFHLNPDRRVLNLNQDKQELDLNQRKLELDIIQGKQELDLNQEKQELDLNQDKQELDLNQDEQELHLNQDKQELDLDQHKLELDLNKDKQELDLNQRKLELDIIQGKQEQDLNQEKQELDLNQDKQELDLNQRKLELDIIQDKQEPHLNQDKQELDLNQEKQELNLNQDKQELDLNQNKQELELNQDKQELDLIQEKQQLDLNQDRQVLNLNQDKQELYVKQNQQELDLNQDKQELDLNQDKQELDLNQDKQELDLNQEKQQLDLNQDRQVLNLNQNKEELDVNQNKQELGVNEDKWVLDLNHGKWELVLNKGYRELDLNQDKNELDPIQENHELSQNEEKQELDLNQDTQGTNLALKKMVTDFNQDKQDQELKVMPDQENIANIKQELKVLDQELQKHDNLDSGLHVHSKDSDRGLPLQKEDPLPSIPLDTVDSDIGIPLVPVTGPCSPLSFASVPWESLQTKPELSIVGCDSVHVNQRQDRSLDLGSSDLVLVSDLDLHSSDLLSSENRSSPSQNKKSSRSQEEKKHKETFNQREESCLTMDQSQNIVITQRTEPNEAMVAGLERPNREPEETSNDEKSKINQSLDSLCDANQALDHSENKERVKSPAVPKHNCKLENGLVPVNQRFMDVSGGESSEHIQSSSLQTTSPEEDLPPQTELPIGSVFSKPRQDQDQTPGTPQKEETLVPCFNGTHDPVNRTEARQLAEKLHRLDGFQRTDVVRHLDKDNEFSCAVGEEYLSFFDFSSQTLEQALRSFLKEVVIIGETQERERVLQFFSSRFQQCNPKAFSSAGSVLALTCAVMLLNTDLHGQNVGKPMSSADFVLNLDGMNGGQNFSKELLKSLYSSIKSEPLEWAVKEEVLAQSLMPEVDGYLDRSLRSKSNPFQDLPHDTKATVFHRGFLNCKSQADIDGKRSEYTQCTQGHPQGPLEPHEDWTSAPWGKRRWKAFYATLKGMVLYLQKDDYVKDCKSSEEVISVHHALAEREVKYTKRPHVFRLQTADWRVFLLQAPSQDQMESWIGRINLVSALFSSAPFPAADKQLQSHGAMLRSFQEDLDSIQKGVPEIQKPRGRELEEQRQREQYLLYEKCRYEVYLHVLEVWWKLDAHKTSVLDVAQVQDSSVSEALALFDETLRKDTLDPQMELTAAGLKRSLSSPSLEPQGPVTATIVKVRRNISERRTCRKILVPRQKL</sequence>
<dbReference type="SUPFAM" id="SSF48425">
    <property type="entry name" value="Sec7 domain"/>
    <property type="match status" value="1"/>
</dbReference>
<feature type="compositionally biased region" description="Basic and acidic residues" evidence="3">
    <location>
        <begin position="90"/>
        <end position="108"/>
    </location>
</feature>
<dbReference type="OrthoDB" id="2157641at2759"/>
<dbReference type="Gene3D" id="2.30.29.30">
    <property type="entry name" value="Pleckstrin-homology domain (PH domain)/Phosphotyrosine-binding domain (PTB)"/>
    <property type="match status" value="1"/>
</dbReference>
<feature type="region of interest" description="Disordered" evidence="3">
    <location>
        <begin position="1038"/>
        <end position="1058"/>
    </location>
</feature>
<dbReference type="InterPro" id="IPR011993">
    <property type="entry name" value="PH-like_dom_sf"/>
</dbReference>
<dbReference type="PANTHER" id="PTHR10663">
    <property type="entry name" value="GUANYL-NUCLEOTIDE EXCHANGE FACTOR"/>
    <property type="match status" value="1"/>
</dbReference>
<comment type="subcellular location">
    <subcellularLocation>
        <location evidence="1">Cell projection</location>
        <location evidence="1">Ruffle membrane</location>
    </subcellularLocation>
</comment>
<feature type="region of interest" description="Disordered" evidence="3">
    <location>
        <begin position="84"/>
        <end position="108"/>
    </location>
</feature>
<feature type="non-terminal residue" evidence="6">
    <location>
        <position position="1"/>
    </location>
</feature>
<dbReference type="GO" id="GO:0032587">
    <property type="term" value="C:ruffle membrane"/>
    <property type="evidence" value="ECO:0007669"/>
    <property type="project" value="UniProtKB-SubCell"/>
</dbReference>
<feature type="domain" description="PH" evidence="4">
    <location>
        <begin position="1361"/>
        <end position="1466"/>
    </location>
</feature>
<evidence type="ECO:0000313" key="6">
    <source>
        <dbReference type="EMBL" id="TRY69760.1"/>
    </source>
</evidence>
<dbReference type="SMART" id="SM00233">
    <property type="entry name" value="PH"/>
    <property type="match status" value="1"/>
</dbReference>
<feature type="compositionally biased region" description="Basic and acidic residues" evidence="3">
    <location>
        <begin position="961"/>
        <end position="978"/>
    </location>
</feature>
<proteinExistence type="predicted"/>
<feature type="coiled-coil region" evidence="2">
    <location>
        <begin position="672"/>
        <end position="701"/>
    </location>
</feature>
<organism evidence="6 7">
    <name type="scientific">Danionella cerebrum</name>
    <dbReference type="NCBI Taxonomy" id="2873325"/>
    <lineage>
        <taxon>Eukaryota</taxon>
        <taxon>Metazoa</taxon>
        <taxon>Chordata</taxon>
        <taxon>Craniata</taxon>
        <taxon>Vertebrata</taxon>
        <taxon>Euteleostomi</taxon>
        <taxon>Actinopterygii</taxon>
        <taxon>Neopterygii</taxon>
        <taxon>Teleostei</taxon>
        <taxon>Ostariophysi</taxon>
        <taxon>Cypriniformes</taxon>
        <taxon>Danionidae</taxon>
        <taxon>Danioninae</taxon>
        <taxon>Danionella</taxon>
    </lineage>
</organism>
<evidence type="ECO:0000256" key="3">
    <source>
        <dbReference type="SAM" id="MobiDB-lite"/>
    </source>
</evidence>
<dbReference type="Proteomes" id="UP000316079">
    <property type="component" value="Unassembled WGS sequence"/>
</dbReference>
<name>A0A553NWF0_9TELE</name>
<gene>
    <name evidence="6" type="ORF">DNTS_030562</name>
</gene>
<feature type="compositionally biased region" description="Basic and acidic residues" evidence="3">
    <location>
        <begin position="1006"/>
        <end position="1021"/>
    </location>
</feature>
<evidence type="ECO:0000259" key="5">
    <source>
        <dbReference type="PROSITE" id="PS50190"/>
    </source>
</evidence>
<dbReference type="PROSITE" id="PS50190">
    <property type="entry name" value="SEC7"/>
    <property type="match status" value="1"/>
</dbReference>
<dbReference type="InterPro" id="IPR035999">
    <property type="entry name" value="Sec7_dom_sf"/>
</dbReference>
<dbReference type="PROSITE" id="PS50003">
    <property type="entry name" value="PH_DOMAIN"/>
    <property type="match status" value="1"/>
</dbReference>
<keyword evidence="2" id="KW-0175">Coiled coil</keyword>
<dbReference type="GO" id="GO:0032012">
    <property type="term" value="P:regulation of ARF protein signal transduction"/>
    <property type="evidence" value="ECO:0007669"/>
    <property type="project" value="InterPro"/>
</dbReference>
<feature type="coiled-coil region" evidence="2">
    <location>
        <begin position="548"/>
        <end position="638"/>
    </location>
</feature>
<dbReference type="InterPro" id="IPR001849">
    <property type="entry name" value="PH_domain"/>
</dbReference>
<evidence type="ECO:0000256" key="2">
    <source>
        <dbReference type="SAM" id="Coils"/>
    </source>
</evidence>
<dbReference type="Pfam" id="PF15410">
    <property type="entry name" value="PH_9"/>
    <property type="match status" value="1"/>
</dbReference>
<dbReference type="InterPro" id="IPR041681">
    <property type="entry name" value="PH_9"/>
</dbReference>
<feature type="compositionally biased region" description="Basic and acidic residues" evidence="3">
    <location>
        <begin position="848"/>
        <end position="863"/>
    </location>
</feature>
<feature type="region of interest" description="Disordered" evidence="3">
    <location>
        <begin position="841"/>
        <end position="867"/>
    </location>
</feature>
<dbReference type="SMART" id="SM00222">
    <property type="entry name" value="Sec7"/>
    <property type="match status" value="1"/>
</dbReference>
<dbReference type="Pfam" id="PF01369">
    <property type="entry name" value="Sec7"/>
    <property type="match status" value="1"/>
</dbReference>
<evidence type="ECO:0008006" key="8">
    <source>
        <dbReference type="Google" id="ProtNLM"/>
    </source>
</evidence>
<dbReference type="SUPFAM" id="SSF50729">
    <property type="entry name" value="PH domain-like"/>
    <property type="match status" value="1"/>
</dbReference>
<dbReference type="InterPro" id="IPR023394">
    <property type="entry name" value="Sec7_C_sf"/>
</dbReference>
<dbReference type="GO" id="GO:0005085">
    <property type="term" value="F:guanyl-nucleotide exchange factor activity"/>
    <property type="evidence" value="ECO:0007669"/>
    <property type="project" value="InterPro"/>
</dbReference>
<evidence type="ECO:0000256" key="1">
    <source>
        <dbReference type="ARBA" id="ARBA00004632"/>
    </source>
</evidence>
<feature type="region of interest" description="Disordered" evidence="3">
    <location>
        <begin position="1072"/>
        <end position="1134"/>
    </location>
</feature>
<feature type="coiled-coil region" evidence="2">
    <location>
        <begin position="321"/>
        <end position="386"/>
    </location>
</feature>
<comment type="caution">
    <text evidence="6">The sequence shown here is derived from an EMBL/GenBank/DDBJ whole genome shotgun (WGS) entry which is preliminary data.</text>
</comment>
<feature type="compositionally biased region" description="Polar residues" evidence="3">
    <location>
        <begin position="1079"/>
        <end position="1089"/>
    </location>
</feature>
<dbReference type="CDD" id="cd00171">
    <property type="entry name" value="Sec7"/>
    <property type="match status" value="1"/>
</dbReference>
<protein>
    <recommendedName>
        <fullName evidence="8">SEC7 domain-containing protein</fullName>
    </recommendedName>
</protein>
<feature type="domain" description="SEC7" evidence="5">
    <location>
        <begin position="1123"/>
        <end position="1290"/>
    </location>
</feature>
<evidence type="ECO:0000313" key="7">
    <source>
        <dbReference type="Proteomes" id="UP000316079"/>
    </source>
</evidence>
<dbReference type="InterPro" id="IPR000904">
    <property type="entry name" value="Sec7_dom"/>
</dbReference>
<dbReference type="EMBL" id="SRMA01026782">
    <property type="protein sequence ID" value="TRY69760.1"/>
    <property type="molecule type" value="Genomic_DNA"/>
</dbReference>
<keyword evidence="7" id="KW-1185">Reference proteome</keyword>
<feature type="compositionally biased region" description="Low complexity" evidence="3">
    <location>
        <begin position="944"/>
        <end position="957"/>
    </location>
</feature>